<dbReference type="PANTHER" id="PTHR12413">
    <property type="entry name" value="DOLICHYL GLYCOSYLTRANSFERASE"/>
    <property type="match status" value="1"/>
</dbReference>
<keyword evidence="9 10" id="KW-0472">Membrane</keyword>
<evidence type="ECO:0000256" key="3">
    <source>
        <dbReference type="ARBA" id="ARBA00008715"/>
    </source>
</evidence>
<sequence length="175" mass="20354">MLIDGVDDLMHFSILLSIIVRWAVSRFPYSGAGKPPMFGDYEAQRHWMEITVNLPVYEWYKNSSNNDLQYWGLDYPPLTAYHSLICGHVAKWINPNWIALNSSRGHESYHHKIFMRSTVLVSDLVFYIPLILYWSTVQRPWNLRNKAIAAGLCLLYPGLILIDHGHFQYPLCNVN</sequence>
<proteinExistence type="inferred from homology"/>
<evidence type="ECO:0000313" key="12">
    <source>
        <dbReference type="Proteomes" id="UP000887013"/>
    </source>
</evidence>
<organism evidence="11 12">
    <name type="scientific">Nephila pilipes</name>
    <name type="common">Giant wood spider</name>
    <name type="synonym">Nephila maculata</name>
    <dbReference type="NCBI Taxonomy" id="299642"/>
    <lineage>
        <taxon>Eukaryota</taxon>
        <taxon>Metazoa</taxon>
        <taxon>Ecdysozoa</taxon>
        <taxon>Arthropoda</taxon>
        <taxon>Chelicerata</taxon>
        <taxon>Arachnida</taxon>
        <taxon>Araneae</taxon>
        <taxon>Araneomorphae</taxon>
        <taxon>Entelegynae</taxon>
        <taxon>Araneoidea</taxon>
        <taxon>Nephilidae</taxon>
        <taxon>Nephila</taxon>
    </lineage>
</organism>
<evidence type="ECO:0000256" key="6">
    <source>
        <dbReference type="ARBA" id="ARBA00022692"/>
    </source>
</evidence>
<reference evidence="11" key="1">
    <citation type="submission" date="2020-08" db="EMBL/GenBank/DDBJ databases">
        <title>Multicomponent nature underlies the extraordinary mechanical properties of spider dragline silk.</title>
        <authorList>
            <person name="Kono N."/>
            <person name="Nakamura H."/>
            <person name="Mori M."/>
            <person name="Yoshida Y."/>
            <person name="Ohtoshi R."/>
            <person name="Malay A.D."/>
            <person name="Moran D.A.P."/>
            <person name="Tomita M."/>
            <person name="Numata K."/>
            <person name="Arakawa K."/>
        </authorList>
    </citation>
    <scope>NUCLEOTIDE SEQUENCE</scope>
</reference>
<evidence type="ECO:0000256" key="8">
    <source>
        <dbReference type="ARBA" id="ARBA00022989"/>
    </source>
</evidence>
<gene>
    <name evidence="11" type="primary">ALG6</name>
    <name evidence="11" type="ORF">NPIL_158231</name>
</gene>
<dbReference type="GO" id="GO:0005789">
    <property type="term" value="C:endoplasmic reticulum membrane"/>
    <property type="evidence" value="ECO:0007669"/>
    <property type="project" value="UniProtKB-SubCell"/>
</dbReference>
<evidence type="ECO:0000256" key="10">
    <source>
        <dbReference type="RuleBase" id="RU363110"/>
    </source>
</evidence>
<dbReference type="GO" id="GO:0042281">
    <property type="term" value="F:dolichyl pyrophosphate Man9GlcNAc2 alpha-1,3-glucosyltransferase activity"/>
    <property type="evidence" value="ECO:0007669"/>
    <property type="project" value="TreeGrafter"/>
</dbReference>
<keyword evidence="6 10" id="KW-0812">Transmembrane</keyword>
<dbReference type="EC" id="2.4.1.-" evidence="10"/>
<accession>A0A8X6TS73</accession>
<dbReference type="EMBL" id="BMAW01065373">
    <property type="protein sequence ID" value="GFT50112.1"/>
    <property type="molecule type" value="Genomic_DNA"/>
</dbReference>
<evidence type="ECO:0000256" key="4">
    <source>
        <dbReference type="ARBA" id="ARBA00022676"/>
    </source>
</evidence>
<dbReference type="PANTHER" id="PTHR12413:SF1">
    <property type="entry name" value="DOLICHYL PYROPHOSPHATE MAN9GLCNAC2 ALPHA-1,3-GLUCOSYLTRANSFERASE"/>
    <property type="match status" value="1"/>
</dbReference>
<dbReference type="AlphaFoldDB" id="A0A8X6TS73"/>
<keyword evidence="7 10" id="KW-0256">Endoplasmic reticulum</keyword>
<comment type="caution">
    <text evidence="10">Lacks conserved residue(s) required for the propagation of feature annotation.</text>
</comment>
<evidence type="ECO:0000256" key="5">
    <source>
        <dbReference type="ARBA" id="ARBA00022679"/>
    </source>
</evidence>
<keyword evidence="8 10" id="KW-1133">Transmembrane helix</keyword>
<comment type="similarity">
    <text evidence="3 10">Belongs to the ALG6/ALG8 glucosyltransferase family.</text>
</comment>
<comment type="subcellular location">
    <subcellularLocation>
        <location evidence="1 10">Endoplasmic reticulum membrane</location>
        <topology evidence="1 10">Multi-pass membrane protein</topology>
    </subcellularLocation>
</comment>
<name>A0A8X6TS73_NEPPI</name>
<keyword evidence="4 10" id="KW-0328">Glycosyltransferase</keyword>
<evidence type="ECO:0000256" key="7">
    <source>
        <dbReference type="ARBA" id="ARBA00022824"/>
    </source>
</evidence>
<evidence type="ECO:0000256" key="1">
    <source>
        <dbReference type="ARBA" id="ARBA00004477"/>
    </source>
</evidence>
<dbReference type="Pfam" id="PF03155">
    <property type="entry name" value="Alg6_Alg8"/>
    <property type="match status" value="1"/>
</dbReference>
<feature type="transmembrane region" description="Helical" evidence="10">
    <location>
        <begin position="113"/>
        <end position="134"/>
    </location>
</feature>
<feature type="transmembrane region" description="Helical" evidence="10">
    <location>
        <begin position="146"/>
        <end position="162"/>
    </location>
</feature>
<keyword evidence="12" id="KW-1185">Reference proteome</keyword>
<dbReference type="Proteomes" id="UP000887013">
    <property type="component" value="Unassembled WGS sequence"/>
</dbReference>
<protein>
    <recommendedName>
        <fullName evidence="10">Alpha-1,3-glucosyltransferase</fullName>
        <ecNumber evidence="10">2.4.1.-</ecNumber>
    </recommendedName>
</protein>
<evidence type="ECO:0000313" key="11">
    <source>
        <dbReference type="EMBL" id="GFT50112.1"/>
    </source>
</evidence>
<keyword evidence="5 10" id="KW-0808">Transferase</keyword>
<comment type="caution">
    <text evidence="11">The sequence shown here is derived from an EMBL/GenBank/DDBJ whole genome shotgun (WGS) entry which is preliminary data.</text>
</comment>
<comment type="pathway">
    <text evidence="2 10">Protein modification; protein glycosylation.</text>
</comment>
<dbReference type="OrthoDB" id="4983at2759"/>
<evidence type="ECO:0000256" key="2">
    <source>
        <dbReference type="ARBA" id="ARBA00004922"/>
    </source>
</evidence>
<evidence type="ECO:0000256" key="9">
    <source>
        <dbReference type="ARBA" id="ARBA00023136"/>
    </source>
</evidence>
<dbReference type="InterPro" id="IPR004856">
    <property type="entry name" value="Glyco_trans_ALG6/ALG8"/>
</dbReference>